<feature type="transmembrane region" description="Helical" evidence="2">
    <location>
        <begin position="118"/>
        <end position="136"/>
    </location>
</feature>
<comment type="caution">
    <text evidence="3">The sequence shown here is derived from an EMBL/GenBank/DDBJ whole genome shotgun (WGS) entry which is preliminary data.</text>
</comment>
<feature type="compositionally biased region" description="Basic and acidic residues" evidence="1">
    <location>
        <begin position="65"/>
        <end position="78"/>
    </location>
</feature>
<organism evidence="3 4">
    <name type="scientific">Pseudonocardia charpentierae</name>
    <dbReference type="NCBI Taxonomy" id="3075545"/>
    <lineage>
        <taxon>Bacteria</taxon>
        <taxon>Bacillati</taxon>
        <taxon>Actinomycetota</taxon>
        <taxon>Actinomycetes</taxon>
        <taxon>Pseudonocardiales</taxon>
        <taxon>Pseudonocardiaceae</taxon>
        <taxon>Pseudonocardia</taxon>
    </lineage>
</organism>
<dbReference type="EMBL" id="JAVREJ010000008">
    <property type="protein sequence ID" value="MDT0350620.1"/>
    <property type="molecule type" value="Genomic_DNA"/>
</dbReference>
<evidence type="ECO:0000313" key="4">
    <source>
        <dbReference type="Proteomes" id="UP001183202"/>
    </source>
</evidence>
<evidence type="ECO:0000256" key="2">
    <source>
        <dbReference type="SAM" id="Phobius"/>
    </source>
</evidence>
<accession>A0ABU2NA58</accession>
<keyword evidence="2" id="KW-1133">Transmembrane helix</keyword>
<evidence type="ECO:0000313" key="3">
    <source>
        <dbReference type="EMBL" id="MDT0350620.1"/>
    </source>
</evidence>
<dbReference type="Proteomes" id="UP001183202">
    <property type="component" value="Unassembled WGS sequence"/>
</dbReference>
<feature type="compositionally biased region" description="Pro residues" evidence="1">
    <location>
        <begin position="42"/>
        <end position="52"/>
    </location>
</feature>
<reference evidence="4" key="1">
    <citation type="submission" date="2023-07" db="EMBL/GenBank/DDBJ databases">
        <title>30 novel species of actinomycetes from the DSMZ collection.</title>
        <authorList>
            <person name="Nouioui I."/>
        </authorList>
    </citation>
    <scope>NUCLEOTIDE SEQUENCE [LARGE SCALE GENOMIC DNA]</scope>
    <source>
        <strain evidence="4">DSM 45834</strain>
    </source>
</reference>
<evidence type="ECO:0000256" key="1">
    <source>
        <dbReference type="SAM" id="MobiDB-lite"/>
    </source>
</evidence>
<keyword evidence="2" id="KW-0812">Transmembrane</keyword>
<keyword evidence="4" id="KW-1185">Reference proteome</keyword>
<evidence type="ECO:0008006" key="5">
    <source>
        <dbReference type="Google" id="ProtNLM"/>
    </source>
</evidence>
<protein>
    <recommendedName>
        <fullName evidence="5">DUF308 domain-containing protein</fullName>
    </recommendedName>
</protein>
<feature type="transmembrane region" description="Helical" evidence="2">
    <location>
        <begin position="92"/>
        <end position="112"/>
    </location>
</feature>
<name>A0ABU2NA58_9PSEU</name>
<proteinExistence type="predicted"/>
<keyword evidence="2" id="KW-0472">Membrane</keyword>
<feature type="region of interest" description="Disordered" evidence="1">
    <location>
        <begin position="29"/>
        <end position="83"/>
    </location>
</feature>
<feature type="compositionally biased region" description="Low complexity" evidence="1">
    <location>
        <begin position="53"/>
        <end position="63"/>
    </location>
</feature>
<gene>
    <name evidence="3" type="ORF">RM445_13895</name>
</gene>
<sequence>MNREPDEPSGPDPAADEFEAIVAGWRREGAVPAWPGDDRPSTEPPRTPPFAVPPVDATPVAPVHRPHEPESERFEHFVPPEPPPLPRIGPPAAVGITLLVLGLTLVIAPGVVGISNVYGLPLGLLALASGLGWLVLRLWPAPPDERDEDDDGAQL</sequence>
<dbReference type="RefSeq" id="WP_311556645.1">
    <property type="nucleotide sequence ID" value="NZ_JAVREJ010000008.1"/>
</dbReference>